<evidence type="ECO:0000256" key="8">
    <source>
        <dbReference type="ARBA" id="ARBA00023136"/>
    </source>
</evidence>
<dbReference type="PANTHER" id="PTHR19332:SF1">
    <property type="entry name" value="PEROXISOMAL MEMBRANE PROTEIN PEX13"/>
    <property type="match status" value="1"/>
</dbReference>
<feature type="region of interest" description="Disordered" evidence="14">
    <location>
        <begin position="348"/>
        <end position="368"/>
    </location>
</feature>
<evidence type="ECO:0000256" key="4">
    <source>
        <dbReference type="ARBA" id="ARBA00022692"/>
    </source>
</evidence>
<dbReference type="EMBL" id="JQFK01000004">
    <property type="protein sequence ID" value="KGK40005.1"/>
    <property type="molecule type" value="Genomic_DNA"/>
</dbReference>
<keyword evidence="8 15" id="KW-0472">Membrane</keyword>
<feature type="region of interest" description="Disordered" evidence="14">
    <location>
        <begin position="439"/>
        <end position="459"/>
    </location>
</feature>
<evidence type="ECO:0000256" key="14">
    <source>
        <dbReference type="SAM" id="MobiDB-lite"/>
    </source>
</evidence>
<keyword evidence="4 15" id="KW-0812">Transmembrane</keyword>
<dbReference type="GO" id="GO:1990429">
    <property type="term" value="C:peroxisomal importomer complex"/>
    <property type="evidence" value="ECO:0007669"/>
    <property type="project" value="TreeGrafter"/>
</dbReference>
<dbReference type="SUPFAM" id="SSF50044">
    <property type="entry name" value="SH3-domain"/>
    <property type="match status" value="1"/>
</dbReference>
<evidence type="ECO:0000256" key="9">
    <source>
        <dbReference type="ARBA" id="ARBA00023140"/>
    </source>
</evidence>
<gene>
    <name evidence="17" type="ORF">JL09_g839</name>
</gene>
<evidence type="ECO:0000259" key="16">
    <source>
        <dbReference type="PROSITE" id="PS50002"/>
    </source>
</evidence>
<keyword evidence="5" id="KW-0653">Protein transport</keyword>
<sequence>MSQQRPKPWEAANGNAASPNANNDPLPLHDSLVSDVRSTPEVPPKPSSVPSSTNESNTLNGSGGYGNGGGSTYTSTYGSGYNNYGTSYSGYGGYGGMGGYSSGLGGYGGMGGYSSGLGGYGGMSRYGMGGMGSYGGYGGMYGMGGMGGMGVGMNGISSQGQGQGGMMDATARTFQVLENVVYAVSALAALLESTYYATHNSFFTILGVADQLSGVGGAIKNTISGAVDSTKLIGSASFVDGTSGSNSNRGPLGIYALLSWLKRLIKKILGFSSSPSSRNGSRNLLEEFTNWRSGIQAGSTNPQNNGKNKLSLKPLFAFLIALVGMPVLMSKFVRYIERHQREKIKGAGINFNGNSSQKNADVNTPNGRIDPRSLEFARATYDYIPEREDEQAGGWKELKLSRGDLVAIISKVDGWSHCRSRDGRVGFVPTNYLEIIKRPERGKPVTKEDNDAKTEQLVK</sequence>
<dbReference type="InterPro" id="IPR001452">
    <property type="entry name" value="SH3_domain"/>
</dbReference>
<evidence type="ECO:0000256" key="3">
    <source>
        <dbReference type="ARBA" id="ARBA00022448"/>
    </source>
</evidence>
<keyword evidence="3" id="KW-0813">Transport</keyword>
<keyword evidence="6 15" id="KW-1133">Transmembrane helix</keyword>
<evidence type="ECO:0000313" key="18">
    <source>
        <dbReference type="Proteomes" id="UP000029867"/>
    </source>
</evidence>
<organism evidence="17 18">
    <name type="scientific">Pichia kudriavzevii</name>
    <name type="common">Yeast</name>
    <name type="synonym">Issatchenkia orientalis</name>
    <dbReference type="NCBI Taxonomy" id="4909"/>
    <lineage>
        <taxon>Eukaryota</taxon>
        <taxon>Fungi</taxon>
        <taxon>Dikarya</taxon>
        <taxon>Ascomycota</taxon>
        <taxon>Saccharomycotina</taxon>
        <taxon>Pichiomycetes</taxon>
        <taxon>Pichiales</taxon>
        <taxon>Pichiaceae</taxon>
        <taxon>Pichia</taxon>
    </lineage>
</organism>
<comment type="similarity">
    <text evidence="1">Belongs to the peroxin-13 family.</text>
</comment>
<dbReference type="PANTHER" id="PTHR19332">
    <property type="entry name" value="PEROXISOMAL MEMBRANE PROTEIN PEX13"/>
    <property type="match status" value="1"/>
</dbReference>
<evidence type="ECO:0000256" key="5">
    <source>
        <dbReference type="ARBA" id="ARBA00022927"/>
    </source>
</evidence>
<evidence type="ECO:0000256" key="1">
    <source>
        <dbReference type="ARBA" id="ARBA00006033"/>
    </source>
</evidence>
<evidence type="ECO:0000256" key="2">
    <source>
        <dbReference type="ARBA" id="ARBA00022443"/>
    </source>
</evidence>
<evidence type="ECO:0000256" key="12">
    <source>
        <dbReference type="ARBA" id="ARBA00046271"/>
    </source>
</evidence>
<evidence type="ECO:0000256" key="6">
    <source>
        <dbReference type="ARBA" id="ARBA00022989"/>
    </source>
</evidence>
<dbReference type="SMART" id="SM00326">
    <property type="entry name" value="SH3"/>
    <property type="match status" value="1"/>
</dbReference>
<feature type="compositionally biased region" description="Low complexity" evidence="14">
    <location>
        <begin position="48"/>
        <end position="60"/>
    </location>
</feature>
<dbReference type="InterPro" id="IPR035463">
    <property type="entry name" value="Pex13"/>
</dbReference>
<evidence type="ECO:0000256" key="7">
    <source>
        <dbReference type="ARBA" id="ARBA00023010"/>
    </source>
</evidence>
<comment type="caution">
    <text evidence="17">The sequence shown here is derived from an EMBL/GenBank/DDBJ whole genome shotgun (WGS) entry which is preliminary data.</text>
</comment>
<feature type="domain" description="SH3" evidence="16">
    <location>
        <begin position="372"/>
        <end position="438"/>
    </location>
</feature>
<dbReference type="Pfam" id="PF04088">
    <property type="entry name" value="Peroxin-13_N"/>
    <property type="match status" value="2"/>
</dbReference>
<dbReference type="Proteomes" id="UP000029867">
    <property type="component" value="Unassembled WGS sequence"/>
</dbReference>
<dbReference type="AlphaFoldDB" id="A0A099P509"/>
<dbReference type="Gene3D" id="2.30.30.40">
    <property type="entry name" value="SH3 Domains"/>
    <property type="match status" value="1"/>
</dbReference>
<dbReference type="HOGENOM" id="CLU_034386_1_2_1"/>
<protein>
    <recommendedName>
        <fullName evidence="11">Peroxisomal membrane protein PEX13</fullName>
    </recommendedName>
    <alternativeName>
        <fullName evidence="10">Peroxin-13</fullName>
    </alternativeName>
</protein>
<evidence type="ECO:0000256" key="10">
    <source>
        <dbReference type="ARBA" id="ARBA00029693"/>
    </source>
</evidence>
<dbReference type="PRINTS" id="PR00452">
    <property type="entry name" value="SH3DOMAIN"/>
</dbReference>
<feature type="compositionally biased region" description="Low complexity" evidence="14">
    <location>
        <begin position="11"/>
        <end position="23"/>
    </location>
</feature>
<evidence type="ECO:0000256" key="15">
    <source>
        <dbReference type="SAM" id="Phobius"/>
    </source>
</evidence>
<keyword evidence="2 13" id="KW-0728">SH3 domain</keyword>
<dbReference type="PROSITE" id="PS50002">
    <property type="entry name" value="SH3"/>
    <property type="match status" value="1"/>
</dbReference>
<feature type="region of interest" description="Disordered" evidence="14">
    <location>
        <begin position="1"/>
        <end position="66"/>
    </location>
</feature>
<evidence type="ECO:0000256" key="13">
    <source>
        <dbReference type="PROSITE-ProRule" id="PRU00192"/>
    </source>
</evidence>
<feature type="compositionally biased region" description="Polar residues" evidence="14">
    <location>
        <begin position="351"/>
        <end position="366"/>
    </location>
</feature>
<evidence type="ECO:0000313" key="17">
    <source>
        <dbReference type="EMBL" id="KGK40005.1"/>
    </source>
</evidence>
<dbReference type="VEuPathDB" id="FungiDB:C5L36_0E01590"/>
<comment type="subcellular location">
    <subcellularLocation>
        <location evidence="12">Peroxisome membrane</location>
    </subcellularLocation>
</comment>
<dbReference type="eggNOG" id="KOG3875">
    <property type="taxonomic scope" value="Eukaryota"/>
</dbReference>
<dbReference type="InterPro" id="IPR007223">
    <property type="entry name" value="Peroxin-13_N"/>
</dbReference>
<dbReference type="Pfam" id="PF07653">
    <property type="entry name" value="SH3_2"/>
    <property type="match status" value="1"/>
</dbReference>
<reference evidence="18" key="1">
    <citation type="journal article" date="2014" name="Microb. Cell Fact.">
        <title>Exploiting Issatchenkia orientalis SD108 for succinic acid production.</title>
        <authorList>
            <person name="Xiao H."/>
            <person name="Shao Z."/>
            <person name="Jiang Y."/>
            <person name="Dole S."/>
            <person name="Zhao H."/>
        </authorList>
    </citation>
    <scope>NUCLEOTIDE SEQUENCE [LARGE SCALE GENOMIC DNA]</scope>
    <source>
        <strain evidence="18">SD108</strain>
    </source>
</reference>
<feature type="transmembrane region" description="Helical" evidence="15">
    <location>
        <begin position="315"/>
        <end position="333"/>
    </location>
</feature>
<accession>A0A099P509</accession>
<proteinExistence type="inferred from homology"/>
<keyword evidence="9" id="KW-0576">Peroxisome</keyword>
<dbReference type="GO" id="GO:0005778">
    <property type="term" value="C:peroxisomal membrane"/>
    <property type="evidence" value="ECO:0007669"/>
    <property type="project" value="UniProtKB-SubCell"/>
</dbReference>
<dbReference type="GO" id="GO:0016560">
    <property type="term" value="P:protein import into peroxisome matrix, docking"/>
    <property type="evidence" value="ECO:0007669"/>
    <property type="project" value="InterPro"/>
</dbReference>
<evidence type="ECO:0000256" key="11">
    <source>
        <dbReference type="ARBA" id="ARBA00034535"/>
    </source>
</evidence>
<dbReference type="InterPro" id="IPR036028">
    <property type="entry name" value="SH3-like_dom_sf"/>
</dbReference>
<keyword evidence="7" id="KW-0811">Translocation</keyword>
<name>A0A099P509_PICKU</name>